<comment type="catalytic activity">
    <reaction evidence="8">
        <text>a 6-O-methyl-2'-deoxyguanosine in DNA + L-cysteinyl-[protein] = S-methyl-L-cysteinyl-[protein] + a 2'-deoxyguanosine in DNA</text>
        <dbReference type="Rhea" id="RHEA:24000"/>
        <dbReference type="Rhea" id="RHEA-COMP:10131"/>
        <dbReference type="Rhea" id="RHEA-COMP:10132"/>
        <dbReference type="Rhea" id="RHEA-COMP:11367"/>
        <dbReference type="Rhea" id="RHEA-COMP:11368"/>
        <dbReference type="ChEBI" id="CHEBI:29950"/>
        <dbReference type="ChEBI" id="CHEBI:82612"/>
        <dbReference type="ChEBI" id="CHEBI:85445"/>
        <dbReference type="ChEBI" id="CHEBI:85448"/>
        <dbReference type="EC" id="2.1.1.63"/>
    </reaction>
</comment>
<gene>
    <name evidence="11" type="ORF">E6C55_11780</name>
</gene>
<feature type="domain" description="Methylguanine DNA methyltransferase ribonuclease-like" evidence="10">
    <location>
        <begin position="14"/>
        <end position="90"/>
    </location>
</feature>
<protein>
    <recommendedName>
        <fullName evidence="3">methylated-DNA--[protein]-cysteine S-methyltransferase</fullName>
        <ecNumber evidence="3">2.1.1.63</ecNumber>
    </recommendedName>
</protein>
<dbReference type="InterPro" id="IPR036631">
    <property type="entry name" value="MGMT_N_sf"/>
</dbReference>
<dbReference type="Pfam" id="PF01035">
    <property type="entry name" value="DNA_binding_1"/>
    <property type="match status" value="1"/>
</dbReference>
<dbReference type="GO" id="GO:0003908">
    <property type="term" value="F:methylated-DNA-[protein]-cysteine S-methyltransferase activity"/>
    <property type="evidence" value="ECO:0007669"/>
    <property type="project" value="UniProtKB-EC"/>
</dbReference>
<dbReference type="Pfam" id="PF02870">
    <property type="entry name" value="Methyltransf_1N"/>
    <property type="match status" value="1"/>
</dbReference>
<accession>A0A4S4BWB1</accession>
<organism evidence="11 12">
    <name type="scientific">Cohnella fermenti</name>
    <dbReference type="NCBI Taxonomy" id="2565925"/>
    <lineage>
        <taxon>Bacteria</taxon>
        <taxon>Bacillati</taxon>
        <taxon>Bacillota</taxon>
        <taxon>Bacilli</taxon>
        <taxon>Bacillales</taxon>
        <taxon>Paenibacillaceae</taxon>
        <taxon>Cohnella</taxon>
    </lineage>
</organism>
<keyword evidence="12" id="KW-1185">Reference proteome</keyword>
<evidence type="ECO:0000256" key="6">
    <source>
        <dbReference type="ARBA" id="ARBA00022763"/>
    </source>
</evidence>
<dbReference type="NCBIfam" id="TIGR00589">
    <property type="entry name" value="ogt"/>
    <property type="match status" value="1"/>
</dbReference>
<dbReference type="Gene3D" id="3.30.160.70">
    <property type="entry name" value="Methylated DNA-protein cysteine methyltransferase domain"/>
    <property type="match status" value="1"/>
</dbReference>
<reference evidence="11 12" key="1">
    <citation type="submission" date="2019-04" db="EMBL/GenBank/DDBJ databases">
        <title>Cohnella sp. nov. isolated from preserved vegetables.</title>
        <authorList>
            <person name="Lin S.-Y."/>
            <person name="Hung M.-H."/>
            <person name="Young C.-C."/>
        </authorList>
    </citation>
    <scope>NUCLEOTIDE SEQUENCE [LARGE SCALE GENOMIC DNA]</scope>
    <source>
        <strain evidence="11 12">CC-MHH1044</strain>
    </source>
</reference>
<comment type="caution">
    <text evidence="11">The sequence shown here is derived from an EMBL/GenBank/DDBJ whole genome shotgun (WGS) entry which is preliminary data.</text>
</comment>
<keyword evidence="4 11" id="KW-0489">Methyltransferase</keyword>
<keyword evidence="6" id="KW-0227">DNA damage</keyword>
<dbReference type="Gene3D" id="1.10.10.10">
    <property type="entry name" value="Winged helix-like DNA-binding domain superfamily/Winged helix DNA-binding domain"/>
    <property type="match status" value="1"/>
</dbReference>
<dbReference type="SUPFAM" id="SSF46767">
    <property type="entry name" value="Methylated DNA-protein cysteine methyltransferase, C-terminal domain"/>
    <property type="match status" value="1"/>
</dbReference>
<dbReference type="InterPro" id="IPR008332">
    <property type="entry name" value="MethylG_MeTrfase_N"/>
</dbReference>
<evidence type="ECO:0000256" key="7">
    <source>
        <dbReference type="ARBA" id="ARBA00023204"/>
    </source>
</evidence>
<evidence type="ECO:0000256" key="2">
    <source>
        <dbReference type="ARBA" id="ARBA00008711"/>
    </source>
</evidence>
<comment type="catalytic activity">
    <reaction evidence="1">
        <text>a 4-O-methyl-thymidine in DNA + L-cysteinyl-[protein] = a thymidine in DNA + S-methyl-L-cysteinyl-[protein]</text>
        <dbReference type="Rhea" id="RHEA:53428"/>
        <dbReference type="Rhea" id="RHEA-COMP:10131"/>
        <dbReference type="Rhea" id="RHEA-COMP:10132"/>
        <dbReference type="Rhea" id="RHEA-COMP:13555"/>
        <dbReference type="Rhea" id="RHEA-COMP:13556"/>
        <dbReference type="ChEBI" id="CHEBI:29950"/>
        <dbReference type="ChEBI" id="CHEBI:82612"/>
        <dbReference type="ChEBI" id="CHEBI:137386"/>
        <dbReference type="ChEBI" id="CHEBI:137387"/>
        <dbReference type="EC" id="2.1.1.63"/>
    </reaction>
</comment>
<feature type="domain" description="Methylated-DNA-[protein]-cysteine S-methyltransferase DNA binding" evidence="9">
    <location>
        <begin position="96"/>
        <end position="175"/>
    </location>
</feature>
<dbReference type="SUPFAM" id="SSF53155">
    <property type="entry name" value="Methylated DNA-protein cysteine methyltransferase domain"/>
    <property type="match status" value="1"/>
</dbReference>
<evidence type="ECO:0000256" key="4">
    <source>
        <dbReference type="ARBA" id="ARBA00022603"/>
    </source>
</evidence>
<dbReference type="GO" id="GO:0032259">
    <property type="term" value="P:methylation"/>
    <property type="evidence" value="ECO:0007669"/>
    <property type="project" value="UniProtKB-KW"/>
</dbReference>
<evidence type="ECO:0000313" key="11">
    <source>
        <dbReference type="EMBL" id="THF79463.1"/>
    </source>
</evidence>
<dbReference type="PANTHER" id="PTHR10815:SF12">
    <property type="entry name" value="METHYLATED-DNA--PROTEIN-CYSTEINE METHYLTRANSFERASE, INDUCIBLE"/>
    <property type="match status" value="1"/>
</dbReference>
<evidence type="ECO:0000256" key="3">
    <source>
        <dbReference type="ARBA" id="ARBA00011918"/>
    </source>
</evidence>
<evidence type="ECO:0000313" key="12">
    <source>
        <dbReference type="Proteomes" id="UP000310636"/>
    </source>
</evidence>
<dbReference type="EMBL" id="SSOB01000013">
    <property type="protein sequence ID" value="THF79463.1"/>
    <property type="molecule type" value="Genomic_DNA"/>
</dbReference>
<dbReference type="CDD" id="cd06445">
    <property type="entry name" value="ATase"/>
    <property type="match status" value="1"/>
</dbReference>
<dbReference type="AlphaFoldDB" id="A0A4S4BWB1"/>
<name>A0A4S4BWB1_9BACL</name>
<dbReference type="InterPro" id="IPR001497">
    <property type="entry name" value="MethylDNA_cys_MeTrfase_AS"/>
</dbReference>
<dbReference type="PANTHER" id="PTHR10815">
    <property type="entry name" value="METHYLATED-DNA--PROTEIN-CYSTEINE METHYLTRANSFERASE"/>
    <property type="match status" value="1"/>
</dbReference>
<comment type="similarity">
    <text evidence="2">Belongs to the MGMT family.</text>
</comment>
<dbReference type="InterPro" id="IPR036217">
    <property type="entry name" value="MethylDNA_cys_MeTrfase_DNAb"/>
</dbReference>
<dbReference type="OrthoDB" id="9802228at2"/>
<proteinExistence type="inferred from homology"/>
<dbReference type="FunFam" id="1.10.10.10:FF:000214">
    <property type="entry name" value="Methylated-DNA--protein-cysteine methyltransferase"/>
    <property type="match status" value="1"/>
</dbReference>
<evidence type="ECO:0000256" key="8">
    <source>
        <dbReference type="ARBA" id="ARBA00049348"/>
    </source>
</evidence>
<keyword evidence="5 11" id="KW-0808">Transferase</keyword>
<dbReference type="EC" id="2.1.1.63" evidence="3"/>
<dbReference type="GO" id="GO:0006281">
    <property type="term" value="P:DNA repair"/>
    <property type="evidence" value="ECO:0007669"/>
    <property type="project" value="UniProtKB-KW"/>
</dbReference>
<evidence type="ECO:0000256" key="1">
    <source>
        <dbReference type="ARBA" id="ARBA00001286"/>
    </source>
</evidence>
<dbReference type="InterPro" id="IPR014048">
    <property type="entry name" value="MethylDNA_cys_MeTrfase_DNA-bd"/>
</dbReference>
<keyword evidence="7" id="KW-0234">DNA repair</keyword>
<dbReference type="PROSITE" id="PS00374">
    <property type="entry name" value="MGMT"/>
    <property type="match status" value="1"/>
</dbReference>
<dbReference type="Proteomes" id="UP000310636">
    <property type="component" value="Unassembled WGS sequence"/>
</dbReference>
<evidence type="ECO:0000259" key="9">
    <source>
        <dbReference type="Pfam" id="PF01035"/>
    </source>
</evidence>
<dbReference type="RefSeq" id="WP_136369999.1">
    <property type="nucleotide sequence ID" value="NZ_SSOB01000013.1"/>
</dbReference>
<evidence type="ECO:0000259" key="10">
    <source>
        <dbReference type="Pfam" id="PF02870"/>
    </source>
</evidence>
<dbReference type="InterPro" id="IPR036388">
    <property type="entry name" value="WH-like_DNA-bd_sf"/>
</dbReference>
<sequence length="177" mass="19584">MIKNNGTTNGGQPLYWTLLVCGNWKVHLAAAEEGLSFVGSQDRPYEELAAWAATRFPERPLVRGDEQLRPYADELIRYFRGEPGELKAPLFYRGTAFQEAVWQALREIPYGQLRTYSDIAERIGKPAAVRAVGAAIGANPILIAVPCHRVIGKNGALTGYRGGMAMKTQLLELERLP</sequence>
<evidence type="ECO:0000256" key="5">
    <source>
        <dbReference type="ARBA" id="ARBA00022679"/>
    </source>
</evidence>